<dbReference type="Proteomes" id="UP001273531">
    <property type="component" value="Unassembled WGS sequence"/>
</dbReference>
<comment type="caution">
    <text evidence="9">The sequence shown here is derived from an EMBL/GenBank/DDBJ whole genome shotgun (WGS) entry which is preliminary data.</text>
</comment>
<evidence type="ECO:0000313" key="9">
    <source>
        <dbReference type="EMBL" id="MDV3456976.1"/>
    </source>
</evidence>
<keyword evidence="4" id="KW-0411">Iron-sulfur</keyword>
<dbReference type="Gene3D" id="1.10.1660.10">
    <property type="match status" value="1"/>
</dbReference>
<dbReference type="InterPro" id="IPR010211">
    <property type="entry name" value="Redox-sen_tscrpt-act_SoxR"/>
</dbReference>
<gene>
    <name evidence="9" type="primary">soxR</name>
    <name evidence="9" type="ORF">RZN05_08280</name>
</gene>
<keyword evidence="1" id="KW-0001">2Fe-2S</keyword>
<dbReference type="CDD" id="cd01110">
    <property type="entry name" value="HTH_SoxR"/>
    <property type="match status" value="1"/>
</dbReference>
<dbReference type="InterPro" id="IPR015358">
    <property type="entry name" value="Tscrpt_reg_MerR_DNA-bd"/>
</dbReference>
<evidence type="ECO:0000256" key="2">
    <source>
        <dbReference type="ARBA" id="ARBA00022723"/>
    </source>
</evidence>
<proteinExistence type="predicted"/>
<evidence type="ECO:0000256" key="3">
    <source>
        <dbReference type="ARBA" id="ARBA00023004"/>
    </source>
</evidence>
<dbReference type="PROSITE" id="PS50937">
    <property type="entry name" value="HTH_MERR_2"/>
    <property type="match status" value="1"/>
</dbReference>
<protein>
    <submittedName>
        <fullName evidence="9">Redox-sensitive transcriptional activator SoxR</fullName>
    </submittedName>
</protein>
<keyword evidence="6" id="KW-0238">DNA-binding</keyword>
<dbReference type="PRINTS" id="PR00040">
    <property type="entry name" value="HTHMERR"/>
</dbReference>
<organism evidence="9 10">
    <name type="scientific">Sphingomonas agrestis</name>
    <dbReference type="NCBI Taxonomy" id="3080540"/>
    <lineage>
        <taxon>Bacteria</taxon>
        <taxon>Pseudomonadati</taxon>
        <taxon>Pseudomonadota</taxon>
        <taxon>Alphaproteobacteria</taxon>
        <taxon>Sphingomonadales</taxon>
        <taxon>Sphingomonadaceae</taxon>
        <taxon>Sphingomonas</taxon>
    </lineage>
</organism>
<dbReference type="SUPFAM" id="SSF46955">
    <property type="entry name" value="Putative DNA-binding domain"/>
    <property type="match status" value="1"/>
</dbReference>
<evidence type="ECO:0000256" key="7">
    <source>
        <dbReference type="ARBA" id="ARBA00023163"/>
    </source>
</evidence>
<dbReference type="EMBL" id="JAWJEJ010000001">
    <property type="protein sequence ID" value="MDV3456976.1"/>
    <property type="molecule type" value="Genomic_DNA"/>
</dbReference>
<feature type="domain" description="HTH merR-type" evidence="8">
    <location>
        <begin position="7"/>
        <end position="75"/>
    </location>
</feature>
<dbReference type="InterPro" id="IPR009061">
    <property type="entry name" value="DNA-bd_dom_put_sf"/>
</dbReference>
<evidence type="ECO:0000256" key="5">
    <source>
        <dbReference type="ARBA" id="ARBA00023015"/>
    </source>
</evidence>
<reference evidence="9 10" key="1">
    <citation type="submission" date="2023-10" db="EMBL/GenBank/DDBJ databases">
        <title>Sphingomonas sp. HF-S4 16S ribosomal RNA gene Genome sequencing and assembly.</title>
        <authorList>
            <person name="Lee H."/>
        </authorList>
    </citation>
    <scope>NUCLEOTIDE SEQUENCE [LARGE SCALE GENOMIC DNA]</scope>
    <source>
        <strain evidence="9 10">HF-S4</strain>
    </source>
</reference>
<dbReference type="Pfam" id="PF09278">
    <property type="entry name" value="MerR-DNA-bind"/>
    <property type="match status" value="1"/>
</dbReference>
<dbReference type="PANTHER" id="PTHR30204">
    <property type="entry name" value="REDOX-CYCLING DRUG-SENSING TRANSCRIPTIONAL ACTIVATOR SOXR"/>
    <property type="match status" value="1"/>
</dbReference>
<dbReference type="RefSeq" id="WP_317226142.1">
    <property type="nucleotide sequence ID" value="NZ_JAWJEJ010000001.1"/>
</dbReference>
<keyword evidence="3" id="KW-0408">Iron</keyword>
<keyword evidence="5" id="KW-0805">Transcription regulation</keyword>
<evidence type="ECO:0000256" key="1">
    <source>
        <dbReference type="ARBA" id="ARBA00022714"/>
    </source>
</evidence>
<evidence type="ECO:0000313" key="10">
    <source>
        <dbReference type="Proteomes" id="UP001273531"/>
    </source>
</evidence>
<dbReference type="PROSITE" id="PS00552">
    <property type="entry name" value="HTH_MERR_1"/>
    <property type="match status" value="1"/>
</dbReference>
<evidence type="ECO:0000256" key="4">
    <source>
        <dbReference type="ARBA" id="ARBA00023014"/>
    </source>
</evidence>
<accession>A0ABU3Y6E6</accession>
<keyword evidence="10" id="KW-1185">Reference proteome</keyword>
<keyword evidence="7" id="KW-0804">Transcription</keyword>
<dbReference type="PANTHER" id="PTHR30204:SF0">
    <property type="entry name" value="REDOX-SENSITIVE TRANSCRIPTIONAL ACTIVATOR SOXR"/>
    <property type="match status" value="1"/>
</dbReference>
<keyword evidence="2" id="KW-0479">Metal-binding</keyword>
<dbReference type="SMART" id="SM00422">
    <property type="entry name" value="HTH_MERR"/>
    <property type="match status" value="1"/>
</dbReference>
<sequence>MNRGNELLTIGELAARTGLSVSAVRFYEAKGLVHPIRTAGNQRRFLRADIRRVSFALIAQQLGFTLPQIAAELARLPEGRAPSAADWKRISQGFRDVIETRVAQLQRTLDDLDGCIGCGCLSLRKCALYNADDRAAANGAGPRFILVSRKVALGLD</sequence>
<evidence type="ECO:0000259" key="8">
    <source>
        <dbReference type="PROSITE" id="PS50937"/>
    </source>
</evidence>
<dbReference type="InterPro" id="IPR047057">
    <property type="entry name" value="MerR_fam"/>
</dbReference>
<dbReference type="Pfam" id="PF00376">
    <property type="entry name" value="MerR"/>
    <property type="match status" value="1"/>
</dbReference>
<evidence type="ECO:0000256" key="6">
    <source>
        <dbReference type="ARBA" id="ARBA00023125"/>
    </source>
</evidence>
<dbReference type="NCBIfam" id="TIGR01950">
    <property type="entry name" value="SoxR"/>
    <property type="match status" value="1"/>
</dbReference>
<dbReference type="InterPro" id="IPR000551">
    <property type="entry name" value="MerR-type_HTH_dom"/>
</dbReference>
<name>A0ABU3Y6E6_9SPHN</name>